<feature type="transmembrane region" description="Helical" evidence="1">
    <location>
        <begin position="21"/>
        <end position="44"/>
    </location>
</feature>
<feature type="transmembrane region" description="Helical" evidence="1">
    <location>
        <begin position="75"/>
        <end position="92"/>
    </location>
</feature>
<accession>E8UAH6</accession>
<proteinExistence type="predicted"/>
<evidence type="ECO:0000256" key="1">
    <source>
        <dbReference type="SAM" id="Phobius"/>
    </source>
</evidence>
<dbReference type="Proteomes" id="UP000008635">
    <property type="component" value="Chromosome"/>
</dbReference>
<dbReference type="NCBIfam" id="TIGR00254">
    <property type="entry name" value="GGDEF"/>
    <property type="match status" value="1"/>
</dbReference>
<protein>
    <submittedName>
        <fullName evidence="3">Diguanylate cyclase</fullName>
    </submittedName>
</protein>
<dbReference type="AlphaFoldDB" id="E8UAH6"/>
<dbReference type="STRING" id="709986.Deima_2427"/>
<keyword evidence="1" id="KW-0812">Transmembrane</keyword>
<dbReference type="Pfam" id="PF00990">
    <property type="entry name" value="GGDEF"/>
    <property type="match status" value="1"/>
</dbReference>
<sequence>MPVRPARPRLDPHVEFQRHALLSIIAIAFVTSVVTLGVALTLGWNVGDRLGLTILTLKNAALLAWLLWRREQGHAVAVGIVYFVTLAATGLWKFHDALLVQQAANGLGHYSYWLPLAYLVPFLVFRPAWALGSTLTVFAALLGMGVAFWVSPVIPEATKTAHVALLVQMYLTHVTFLSFLALHDVLLRRYVRTVQQARSEALLANLDALTGLPNRRQLLTWLGEHVPVQTDAPLSVILFDLDHFKRVNDTFGHDVGDDVLRATAAVMGGALRRETPFGRWGGEEFLVVLPGADVAHAQAVAERVRSALASGPMTRAGRVTASFGVTQAQPGESVEGVLKRADDALYAAKHAGRDQVLAA</sequence>
<feature type="transmembrane region" description="Helical" evidence="1">
    <location>
        <begin position="112"/>
        <end position="129"/>
    </location>
</feature>
<dbReference type="eggNOG" id="COG3706">
    <property type="taxonomic scope" value="Bacteria"/>
</dbReference>
<name>E8UAH6_DEIML</name>
<dbReference type="SMART" id="SM00267">
    <property type="entry name" value="GGDEF"/>
    <property type="match status" value="1"/>
</dbReference>
<dbReference type="PROSITE" id="PS50887">
    <property type="entry name" value="GGDEF"/>
    <property type="match status" value="1"/>
</dbReference>
<organism evidence="3 4">
    <name type="scientific">Deinococcus maricopensis (strain DSM 21211 / LMG 22137 / NRRL B-23946 / LB-34)</name>
    <dbReference type="NCBI Taxonomy" id="709986"/>
    <lineage>
        <taxon>Bacteria</taxon>
        <taxon>Thermotogati</taxon>
        <taxon>Deinococcota</taxon>
        <taxon>Deinococci</taxon>
        <taxon>Deinococcales</taxon>
        <taxon>Deinococcaceae</taxon>
        <taxon>Deinococcus</taxon>
    </lineage>
</organism>
<feature type="domain" description="GGDEF" evidence="2">
    <location>
        <begin position="232"/>
        <end position="359"/>
    </location>
</feature>
<dbReference type="InterPro" id="IPR029787">
    <property type="entry name" value="Nucleotide_cyclase"/>
</dbReference>
<feature type="transmembrane region" description="Helical" evidence="1">
    <location>
        <begin position="160"/>
        <end position="182"/>
    </location>
</feature>
<evidence type="ECO:0000313" key="4">
    <source>
        <dbReference type="Proteomes" id="UP000008635"/>
    </source>
</evidence>
<dbReference type="HOGENOM" id="CLU_000445_11_1_0"/>
<dbReference type="CDD" id="cd01949">
    <property type="entry name" value="GGDEF"/>
    <property type="match status" value="1"/>
</dbReference>
<dbReference type="SUPFAM" id="SSF55073">
    <property type="entry name" value="Nucleotide cyclase"/>
    <property type="match status" value="1"/>
</dbReference>
<reference evidence="4" key="2">
    <citation type="submission" date="2011-01" db="EMBL/GenBank/DDBJ databases">
        <title>The complete genome of Deinococcus maricopensis DSM 21211.</title>
        <authorList>
            <consortium name="US DOE Joint Genome Institute (JGI-PGF)"/>
            <person name="Lucas S."/>
            <person name="Copeland A."/>
            <person name="Lapidus A."/>
            <person name="Goodwin L."/>
            <person name="Pitluck S."/>
            <person name="Kyrpides N."/>
            <person name="Mavromatis K."/>
            <person name="Pagani I."/>
            <person name="Ivanova N."/>
            <person name="Ovchinnikova G."/>
            <person name="Zeytun A."/>
            <person name="Detter J.C."/>
            <person name="Han C."/>
            <person name="Land M."/>
            <person name="Hauser L."/>
            <person name="Markowitz V."/>
            <person name="Cheng J.-F."/>
            <person name="Hugenholtz P."/>
            <person name="Woyke T."/>
            <person name="Wu D."/>
            <person name="Pukall R."/>
            <person name="Gehrich-Schroeter G."/>
            <person name="Brambilla E."/>
            <person name="Klenk H.-P."/>
            <person name="Eisen J.A."/>
        </authorList>
    </citation>
    <scope>NUCLEOTIDE SEQUENCE [LARGE SCALE GENOMIC DNA]</scope>
    <source>
        <strain evidence="4">DSM 21211 / LMG 22137 / NRRL B-23946 / LB-34</strain>
    </source>
</reference>
<keyword evidence="1" id="KW-0472">Membrane</keyword>
<reference evidence="3 4" key="1">
    <citation type="journal article" date="2011" name="Stand. Genomic Sci.">
        <title>Complete genome sequence of Deinococcus maricopensis type strain (LB-34).</title>
        <authorList>
            <person name="Pukall R."/>
            <person name="Zeytun A."/>
            <person name="Lucas S."/>
            <person name="Lapidus A."/>
            <person name="Hammon N."/>
            <person name="Deshpande S."/>
            <person name="Nolan M."/>
            <person name="Cheng J.F."/>
            <person name="Pitluck S."/>
            <person name="Liolios K."/>
            <person name="Pagani I."/>
            <person name="Mikhailova N."/>
            <person name="Ivanova N."/>
            <person name="Mavromatis K."/>
            <person name="Pati A."/>
            <person name="Tapia R."/>
            <person name="Han C."/>
            <person name="Goodwin L."/>
            <person name="Chen A."/>
            <person name="Palaniappan K."/>
            <person name="Land M."/>
            <person name="Hauser L."/>
            <person name="Chang Y.J."/>
            <person name="Jeffries C.D."/>
            <person name="Brambilla E.M."/>
            <person name="Rohde M."/>
            <person name="Goker M."/>
            <person name="Detter J.C."/>
            <person name="Woyke T."/>
            <person name="Bristow J."/>
            <person name="Eisen J.A."/>
            <person name="Markowitz V."/>
            <person name="Hugenholtz P."/>
            <person name="Kyrpides N.C."/>
            <person name="Klenk H.P."/>
        </authorList>
    </citation>
    <scope>NUCLEOTIDE SEQUENCE [LARGE SCALE GENOMIC DNA]</scope>
    <source>
        <strain evidence="4">DSM 21211 / LMG 22137 / NRRL B-23946 / LB-34</strain>
    </source>
</reference>
<keyword evidence="4" id="KW-1185">Reference proteome</keyword>
<dbReference type="InterPro" id="IPR043128">
    <property type="entry name" value="Rev_trsase/Diguanyl_cyclase"/>
</dbReference>
<evidence type="ECO:0000259" key="2">
    <source>
        <dbReference type="PROSITE" id="PS50887"/>
    </source>
</evidence>
<dbReference type="Gene3D" id="3.30.70.270">
    <property type="match status" value="1"/>
</dbReference>
<dbReference type="PANTHER" id="PTHR45138">
    <property type="entry name" value="REGULATORY COMPONENTS OF SENSORY TRANSDUCTION SYSTEM"/>
    <property type="match status" value="1"/>
</dbReference>
<dbReference type="EMBL" id="CP002454">
    <property type="protein sequence ID" value="ADV68065.1"/>
    <property type="molecule type" value="Genomic_DNA"/>
</dbReference>
<dbReference type="FunFam" id="3.30.70.270:FF:000001">
    <property type="entry name" value="Diguanylate cyclase domain protein"/>
    <property type="match status" value="1"/>
</dbReference>
<evidence type="ECO:0000313" key="3">
    <source>
        <dbReference type="EMBL" id="ADV68065.1"/>
    </source>
</evidence>
<feature type="transmembrane region" description="Helical" evidence="1">
    <location>
        <begin position="136"/>
        <end position="154"/>
    </location>
</feature>
<dbReference type="GO" id="GO:0052621">
    <property type="term" value="F:diguanylate cyclase activity"/>
    <property type="evidence" value="ECO:0007669"/>
    <property type="project" value="TreeGrafter"/>
</dbReference>
<dbReference type="InterPro" id="IPR000160">
    <property type="entry name" value="GGDEF_dom"/>
</dbReference>
<feature type="transmembrane region" description="Helical" evidence="1">
    <location>
        <begin position="50"/>
        <end position="68"/>
    </location>
</feature>
<dbReference type="PANTHER" id="PTHR45138:SF9">
    <property type="entry name" value="DIGUANYLATE CYCLASE DGCM-RELATED"/>
    <property type="match status" value="1"/>
</dbReference>
<dbReference type="KEGG" id="dmr:Deima_2427"/>
<dbReference type="RefSeq" id="WP_013557570.1">
    <property type="nucleotide sequence ID" value="NC_014958.1"/>
</dbReference>
<gene>
    <name evidence="3" type="ordered locus">Deima_2427</name>
</gene>
<keyword evidence="1" id="KW-1133">Transmembrane helix</keyword>
<dbReference type="InterPro" id="IPR050469">
    <property type="entry name" value="Diguanylate_Cyclase"/>
</dbReference>